<comment type="caution">
    <text evidence="1">The sequence shown here is derived from an EMBL/GenBank/DDBJ whole genome shotgun (WGS) entry which is preliminary data.</text>
</comment>
<dbReference type="AlphaFoldDB" id="B6XKN6"/>
<organism evidence="1">
    <name type="scientific">Providencia alcalifaciens DSM 30120</name>
    <dbReference type="NCBI Taxonomy" id="520999"/>
    <lineage>
        <taxon>Bacteria</taxon>
        <taxon>Pseudomonadati</taxon>
        <taxon>Pseudomonadota</taxon>
        <taxon>Gammaproteobacteria</taxon>
        <taxon>Enterobacterales</taxon>
        <taxon>Morganellaceae</taxon>
        <taxon>Providencia</taxon>
    </lineage>
</organism>
<sequence>MFGLFLLICSAMNCQFEPYGYIYPNEINCLIDREIEAGKGKIAECYPVDSVIPDKN</sequence>
<reference evidence="1" key="2">
    <citation type="submission" date="2008-10" db="EMBL/GenBank/DDBJ databases">
        <authorList>
            <person name="Fulton L."/>
            <person name="Clifton S."/>
            <person name="Fulton B."/>
            <person name="Xu J."/>
            <person name="Minx P."/>
            <person name="Pepin K.H."/>
            <person name="Johnson M."/>
            <person name="Bhonagiri V."/>
            <person name="Nash W.E."/>
            <person name="Mardis E.R."/>
            <person name="Wilson R.K."/>
        </authorList>
    </citation>
    <scope>NUCLEOTIDE SEQUENCE [LARGE SCALE GENOMIC DNA]</scope>
    <source>
        <strain evidence="1">DSM 30120</strain>
    </source>
</reference>
<dbReference type="Proteomes" id="UP000003729">
    <property type="component" value="Unassembled WGS sequence"/>
</dbReference>
<dbReference type="eggNOG" id="ENOG5033J3C">
    <property type="taxonomic scope" value="Bacteria"/>
</dbReference>
<reference evidence="1" key="1">
    <citation type="submission" date="2008-10" db="EMBL/GenBank/DDBJ databases">
        <title>Draft genome sequence of Providencia alcalifaciens (DSM 30120).</title>
        <authorList>
            <person name="Sudarsanam P."/>
            <person name="Ley R."/>
            <person name="Guruge J."/>
            <person name="Turnbaugh P.J."/>
            <person name="Mahowald M."/>
            <person name="Liep D."/>
            <person name="Gordon J."/>
        </authorList>
    </citation>
    <scope>NUCLEOTIDE SEQUENCE [LARGE SCALE GENOMIC DNA]</scope>
    <source>
        <strain evidence="1">DSM 30120</strain>
    </source>
</reference>
<evidence type="ECO:0000313" key="1">
    <source>
        <dbReference type="EMBL" id="EEB44069.1"/>
    </source>
</evidence>
<dbReference type="EMBL" id="ABXW01000074">
    <property type="protein sequence ID" value="EEB44069.1"/>
    <property type="molecule type" value="Genomic_DNA"/>
</dbReference>
<accession>B6XKN6</accession>
<proteinExistence type="predicted"/>
<protein>
    <submittedName>
        <fullName evidence="1">Uncharacterized protein</fullName>
    </submittedName>
</protein>
<gene>
    <name evidence="1" type="ORF">PROVALCAL_03946</name>
</gene>
<name>B6XKN6_9GAMM</name>